<dbReference type="PANTHER" id="PTHR42721">
    <property type="entry name" value="SUGAR HYDROLASE-RELATED"/>
    <property type="match status" value="1"/>
</dbReference>
<evidence type="ECO:0000256" key="1">
    <source>
        <dbReference type="ARBA" id="ARBA00005336"/>
    </source>
</evidence>
<proteinExistence type="inferred from homology"/>
<sequence length="225" mass="24064">MATGNVLLPPVASDLQEYLFPFASGSWAIRSLPDCTVPPLSLNGMCDTSKSPYERAAALVGELTLEEKVNSSIFYIPAIERLNTPPFVIRCHMLWNEAIHGVASGLGTNFNEVGDFSHAISFTLPILTAAAFDDELIYSIANAIGNEVCACGSAGRAGLDVWIPNVKTWVRPFGSGHVWALGRTFCPSAHGPCPGLNPLNPAEPIDNPLKTQANPFPAQFLPFGP</sequence>
<reference evidence="5" key="2">
    <citation type="journal article" date="2023" name="IMA Fungus">
        <title>Comparative genomic study of the Penicillium genus elucidates a diverse pangenome and 15 lateral gene transfer events.</title>
        <authorList>
            <person name="Petersen C."/>
            <person name="Sorensen T."/>
            <person name="Nielsen M.R."/>
            <person name="Sondergaard T.E."/>
            <person name="Sorensen J.L."/>
            <person name="Fitzpatrick D.A."/>
            <person name="Frisvad J.C."/>
            <person name="Nielsen K.L."/>
        </authorList>
    </citation>
    <scope>NUCLEOTIDE SEQUENCE</scope>
    <source>
        <strain evidence="5">IBT 30761</strain>
    </source>
</reference>
<organism evidence="5 6">
    <name type="scientific">Penicillium argentinense</name>
    <dbReference type="NCBI Taxonomy" id="1131581"/>
    <lineage>
        <taxon>Eukaryota</taxon>
        <taxon>Fungi</taxon>
        <taxon>Dikarya</taxon>
        <taxon>Ascomycota</taxon>
        <taxon>Pezizomycotina</taxon>
        <taxon>Eurotiomycetes</taxon>
        <taxon>Eurotiomycetidae</taxon>
        <taxon>Eurotiales</taxon>
        <taxon>Aspergillaceae</taxon>
        <taxon>Penicillium</taxon>
    </lineage>
</organism>
<dbReference type="GO" id="GO:0046556">
    <property type="term" value="F:alpha-L-arabinofuranosidase activity"/>
    <property type="evidence" value="ECO:0007669"/>
    <property type="project" value="TreeGrafter"/>
</dbReference>
<keyword evidence="3" id="KW-0325">Glycoprotein</keyword>
<dbReference type="GO" id="GO:0009044">
    <property type="term" value="F:xylan 1,4-beta-xylosidase activity"/>
    <property type="evidence" value="ECO:0007669"/>
    <property type="project" value="InterPro"/>
</dbReference>
<dbReference type="GeneID" id="81353239"/>
<dbReference type="OrthoDB" id="3937845at2759"/>
<dbReference type="Proteomes" id="UP001149074">
    <property type="component" value="Unassembled WGS sequence"/>
</dbReference>
<accession>A0A9W9G3D7</accession>
<dbReference type="SUPFAM" id="SSF51445">
    <property type="entry name" value="(Trans)glycosidases"/>
    <property type="match status" value="1"/>
</dbReference>
<dbReference type="InterPro" id="IPR017853">
    <property type="entry name" value="GH"/>
</dbReference>
<evidence type="ECO:0000256" key="4">
    <source>
        <dbReference type="ARBA" id="ARBA00023277"/>
    </source>
</evidence>
<keyword evidence="6" id="KW-1185">Reference proteome</keyword>
<evidence type="ECO:0000313" key="6">
    <source>
        <dbReference type="Proteomes" id="UP001149074"/>
    </source>
</evidence>
<evidence type="ECO:0000313" key="5">
    <source>
        <dbReference type="EMBL" id="KAJ5111231.1"/>
    </source>
</evidence>
<name>A0A9W9G3D7_9EURO</name>
<dbReference type="EMBL" id="JAPQKI010000002">
    <property type="protein sequence ID" value="KAJ5111231.1"/>
    <property type="molecule type" value="Genomic_DNA"/>
</dbReference>
<comment type="caution">
    <text evidence="5">The sequence shown here is derived from an EMBL/GenBank/DDBJ whole genome shotgun (WGS) entry which is preliminary data.</text>
</comment>
<dbReference type="InterPro" id="IPR044993">
    <property type="entry name" value="BXL"/>
</dbReference>
<dbReference type="AlphaFoldDB" id="A0A9W9G3D7"/>
<dbReference type="GO" id="GO:0045493">
    <property type="term" value="P:xylan catabolic process"/>
    <property type="evidence" value="ECO:0007669"/>
    <property type="project" value="InterPro"/>
</dbReference>
<reference evidence="5" key="1">
    <citation type="submission" date="2022-11" db="EMBL/GenBank/DDBJ databases">
        <authorList>
            <person name="Petersen C."/>
        </authorList>
    </citation>
    <scope>NUCLEOTIDE SEQUENCE</scope>
    <source>
        <strain evidence="5">IBT 30761</strain>
    </source>
</reference>
<evidence type="ECO:0000256" key="2">
    <source>
        <dbReference type="ARBA" id="ARBA00022801"/>
    </source>
</evidence>
<dbReference type="GO" id="GO:0031222">
    <property type="term" value="P:arabinan catabolic process"/>
    <property type="evidence" value="ECO:0007669"/>
    <property type="project" value="TreeGrafter"/>
</dbReference>
<evidence type="ECO:0000256" key="3">
    <source>
        <dbReference type="ARBA" id="ARBA00023180"/>
    </source>
</evidence>
<dbReference type="PANTHER" id="PTHR42721:SF3">
    <property type="entry name" value="BETA-D-XYLOSIDASE 5-RELATED"/>
    <property type="match status" value="1"/>
</dbReference>
<gene>
    <name evidence="5" type="ORF">N7532_001766</name>
</gene>
<keyword evidence="4" id="KW-0119">Carbohydrate metabolism</keyword>
<dbReference type="InterPro" id="IPR036962">
    <property type="entry name" value="Glyco_hydro_3_N_sf"/>
</dbReference>
<protein>
    <submittedName>
        <fullName evidence="5">Glycoside hydrolase family 3 protein</fullName>
    </submittedName>
</protein>
<dbReference type="RefSeq" id="XP_056479301.1">
    <property type="nucleotide sequence ID" value="XM_056614260.1"/>
</dbReference>
<comment type="similarity">
    <text evidence="1">Belongs to the glycosyl hydrolase 3 family.</text>
</comment>
<dbReference type="Gene3D" id="3.20.20.300">
    <property type="entry name" value="Glycoside hydrolase, family 3, N-terminal domain"/>
    <property type="match status" value="1"/>
</dbReference>
<keyword evidence="2 5" id="KW-0378">Hydrolase</keyword>